<dbReference type="SUPFAM" id="SSF53720">
    <property type="entry name" value="ALDH-like"/>
    <property type="match status" value="1"/>
</dbReference>
<dbReference type="InterPro" id="IPR015590">
    <property type="entry name" value="Aldehyde_DH_dom"/>
</dbReference>
<comment type="caution">
    <text evidence="7">The sequence shown here is derived from an EMBL/GenBank/DDBJ whole genome shotgun (WGS) entry which is preliminary data.</text>
</comment>
<gene>
    <name evidence="7" type="ORF">J2Z44_000316</name>
</gene>
<evidence type="ECO:0000313" key="8">
    <source>
        <dbReference type="Proteomes" id="UP001519308"/>
    </source>
</evidence>
<dbReference type="InterPro" id="IPR016162">
    <property type="entry name" value="Ald_DH_N"/>
</dbReference>
<dbReference type="PROSITE" id="PS00687">
    <property type="entry name" value="ALDEHYDE_DEHYDR_GLU"/>
    <property type="match status" value="1"/>
</dbReference>
<dbReference type="InterPro" id="IPR016163">
    <property type="entry name" value="Ald_DH_C"/>
</dbReference>
<feature type="domain" description="Aldehyde dehydrogenase" evidence="6">
    <location>
        <begin position="5"/>
        <end position="435"/>
    </location>
</feature>
<dbReference type="Proteomes" id="UP001519308">
    <property type="component" value="Unassembled WGS sequence"/>
</dbReference>
<evidence type="ECO:0000256" key="5">
    <source>
        <dbReference type="RuleBase" id="RU003345"/>
    </source>
</evidence>
<organism evidence="7 8">
    <name type="scientific">Clostridium punense</name>
    <dbReference type="NCBI Taxonomy" id="1054297"/>
    <lineage>
        <taxon>Bacteria</taxon>
        <taxon>Bacillati</taxon>
        <taxon>Bacillota</taxon>
        <taxon>Clostridia</taxon>
        <taxon>Eubacteriales</taxon>
        <taxon>Clostridiaceae</taxon>
        <taxon>Clostridium</taxon>
    </lineage>
</organism>
<evidence type="ECO:0000313" key="7">
    <source>
        <dbReference type="EMBL" id="MBP2020532.1"/>
    </source>
</evidence>
<dbReference type="Gene3D" id="3.40.605.10">
    <property type="entry name" value="Aldehyde Dehydrogenase, Chain A, domain 1"/>
    <property type="match status" value="1"/>
</dbReference>
<dbReference type="PIRSF" id="PIRSF036492">
    <property type="entry name" value="ALDH"/>
    <property type="match status" value="1"/>
</dbReference>
<reference evidence="7 8" key="1">
    <citation type="submission" date="2021-03" db="EMBL/GenBank/DDBJ databases">
        <title>Genomic Encyclopedia of Type Strains, Phase IV (KMG-IV): sequencing the most valuable type-strain genomes for metagenomic binning, comparative biology and taxonomic classification.</title>
        <authorList>
            <person name="Goeker M."/>
        </authorList>
    </citation>
    <scope>NUCLEOTIDE SEQUENCE [LARGE SCALE GENOMIC DNA]</scope>
    <source>
        <strain evidence="7 8">DSM 28650</strain>
    </source>
</reference>
<dbReference type="InterPro" id="IPR016161">
    <property type="entry name" value="Ald_DH/histidinol_DH"/>
</dbReference>
<proteinExistence type="inferred from homology"/>
<sequence>MEVLSKQEVSMFLQEHKEFFHSGKTTDISFRINQLNKLKYTIKKYEKEILEALYKDLKKSEFEAYSTEVGFVLDSIGYITKNLKKWSKAKKVKTPIHQLPSKSYVMYEPYGTVLIIGPFNYPFQLLIEPLVGALAAGNCAVIKPSESTPNISALIKRLIEETFEKKYVRVIEGEKETTSALINSPFDYIFFTGSVPVGRIVMEAAAKNLVPVTLELGGKSPVIVDDSANLEIAAKRIVWGKLINVGQTCIAPDYLLVQKGVKDNLIAKLQSTIVEFYGEDASKSKDYGRIVSIRQLNRLSTIIDKDRNKIIHGGKIKEEELYIEPTLINNVNLHDASMEDEIFGPILPILEFDKIEEAIKIINDRPKPLALYLFTEDKAIEHKVLNSVSFGGGCINDTISHVATPFMPFGGVGNSGIGGYHGEESFKTFSHRKSILKKSTKFSIKLVFPPYGDKVNLVRKIMK</sequence>
<evidence type="ECO:0000256" key="4">
    <source>
        <dbReference type="PROSITE-ProRule" id="PRU10007"/>
    </source>
</evidence>
<evidence type="ECO:0000259" key="6">
    <source>
        <dbReference type="Pfam" id="PF00171"/>
    </source>
</evidence>
<comment type="similarity">
    <text evidence="1 3 5">Belongs to the aldehyde dehydrogenase family.</text>
</comment>
<dbReference type="EMBL" id="JAGGLL010000002">
    <property type="protein sequence ID" value="MBP2020532.1"/>
    <property type="molecule type" value="Genomic_DNA"/>
</dbReference>
<evidence type="ECO:0000256" key="1">
    <source>
        <dbReference type="ARBA" id="ARBA00009986"/>
    </source>
</evidence>
<accession>A0ABS4JYB6</accession>
<keyword evidence="8" id="KW-1185">Reference proteome</keyword>
<dbReference type="RefSeq" id="WP_021284793.1">
    <property type="nucleotide sequence ID" value="NZ_JAGGLL010000002.1"/>
</dbReference>
<dbReference type="PANTHER" id="PTHR43570">
    <property type="entry name" value="ALDEHYDE DEHYDROGENASE"/>
    <property type="match status" value="1"/>
</dbReference>
<name>A0ABS4JYB6_9CLOT</name>
<dbReference type="PANTHER" id="PTHR43570:SF16">
    <property type="entry name" value="ALDEHYDE DEHYDROGENASE TYPE III, ISOFORM Q"/>
    <property type="match status" value="1"/>
</dbReference>
<dbReference type="InterPro" id="IPR029510">
    <property type="entry name" value="Ald_DH_CS_GLU"/>
</dbReference>
<dbReference type="InterPro" id="IPR012394">
    <property type="entry name" value="Aldehyde_DH_NAD(P)"/>
</dbReference>
<dbReference type="CDD" id="cd07136">
    <property type="entry name" value="ALDH_YwdH-P39616"/>
    <property type="match status" value="1"/>
</dbReference>
<dbReference type="Pfam" id="PF00171">
    <property type="entry name" value="Aldedh"/>
    <property type="match status" value="1"/>
</dbReference>
<keyword evidence="2 3" id="KW-0560">Oxidoreductase</keyword>
<evidence type="ECO:0000256" key="2">
    <source>
        <dbReference type="ARBA" id="ARBA00023002"/>
    </source>
</evidence>
<dbReference type="GO" id="GO:0004029">
    <property type="term" value="F:aldehyde dehydrogenase (NAD+) activity"/>
    <property type="evidence" value="ECO:0007669"/>
    <property type="project" value="UniProtKB-EC"/>
</dbReference>
<evidence type="ECO:0000256" key="3">
    <source>
        <dbReference type="PIRNR" id="PIRNR036492"/>
    </source>
</evidence>
<dbReference type="Gene3D" id="3.40.309.10">
    <property type="entry name" value="Aldehyde Dehydrogenase, Chain A, domain 2"/>
    <property type="match status" value="1"/>
</dbReference>
<feature type="active site" evidence="4">
    <location>
        <position position="215"/>
    </location>
</feature>
<protein>
    <recommendedName>
        <fullName evidence="3">Aldehyde dehydrogenase</fullName>
    </recommendedName>
</protein>